<dbReference type="Pfam" id="PF07589">
    <property type="entry name" value="PEP-CTERM"/>
    <property type="match status" value="1"/>
</dbReference>
<dbReference type="InterPro" id="IPR013424">
    <property type="entry name" value="Ice-binding_C"/>
</dbReference>
<proteinExistence type="predicted"/>
<evidence type="ECO:0000313" key="3">
    <source>
        <dbReference type="EMBL" id="BDS06101.1"/>
    </source>
</evidence>
<feature type="signal peptide" evidence="1">
    <location>
        <begin position="1"/>
        <end position="21"/>
    </location>
</feature>
<dbReference type="EMBL" id="AP026866">
    <property type="protein sequence ID" value="BDS06101.1"/>
    <property type="molecule type" value="Genomic_DNA"/>
</dbReference>
<dbReference type="KEGG" id="osu:NT6N_11410"/>
<feature type="domain" description="Ice-binding protein C-terminal" evidence="2">
    <location>
        <begin position="216"/>
        <end position="237"/>
    </location>
</feature>
<organism evidence="3">
    <name type="scientific">Oceaniferula spumae</name>
    <dbReference type="NCBI Taxonomy" id="2979115"/>
    <lineage>
        <taxon>Bacteria</taxon>
        <taxon>Pseudomonadati</taxon>
        <taxon>Verrucomicrobiota</taxon>
        <taxon>Verrucomicrobiia</taxon>
        <taxon>Verrucomicrobiales</taxon>
        <taxon>Verrucomicrobiaceae</taxon>
        <taxon>Oceaniferula</taxon>
    </lineage>
</organism>
<accession>A0AAT9FJH3</accession>
<feature type="chain" id="PRO_5043848934" description="Ice-binding protein C-terminal domain-containing protein" evidence="1">
    <location>
        <begin position="22"/>
        <end position="238"/>
    </location>
</feature>
<gene>
    <name evidence="3" type="ORF">NT6N_11410</name>
</gene>
<evidence type="ECO:0000259" key="2">
    <source>
        <dbReference type="Pfam" id="PF07589"/>
    </source>
</evidence>
<protein>
    <recommendedName>
        <fullName evidence="2">Ice-binding protein C-terminal domain-containing protein</fullName>
    </recommendedName>
</protein>
<evidence type="ECO:0000256" key="1">
    <source>
        <dbReference type="SAM" id="SignalP"/>
    </source>
</evidence>
<dbReference type="AlphaFoldDB" id="A0AAT9FJH3"/>
<sequence length="238" mass="24041">MIKLTTLTFLGATSLLGVANAATINLGDLGSQTITQSYAVGVIPDDGPTGFGQYTTSDVTFAFTADFGTVSAGGASLFEFGGGGGTGTSLIVRANGTDYEIVFQHENGANQLGGDGSALIALVAPDTENVEIVASLGFTSGTEATLNLFVGGTKIGSFTGLSTDWAGTNDGGFDATGGGSILAANFSNQNFVGASARGITYDTDLKLYSDVFVSEVPEPSSTALLGLGGVALMMRRRL</sequence>
<dbReference type="NCBIfam" id="TIGR02595">
    <property type="entry name" value="PEP_CTERM"/>
    <property type="match status" value="1"/>
</dbReference>
<keyword evidence="1" id="KW-0732">Signal</keyword>
<name>A0AAT9FJH3_9BACT</name>
<reference evidence="3" key="1">
    <citation type="submission" date="2024-07" db="EMBL/GenBank/DDBJ databases">
        <title>Complete genome sequence of Verrucomicrobiaceae bacterium NT6N.</title>
        <authorList>
            <person name="Huang C."/>
            <person name="Takami H."/>
            <person name="Hamasaki K."/>
        </authorList>
    </citation>
    <scope>NUCLEOTIDE SEQUENCE</scope>
    <source>
        <strain evidence="3">NT6N</strain>
    </source>
</reference>